<organism evidence="1">
    <name type="scientific">Amphimedon queenslandica</name>
    <name type="common">Sponge</name>
    <dbReference type="NCBI Taxonomy" id="400682"/>
    <lineage>
        <taxon>Eukaryota</taxon>
        <taxon>Metazoa</taxon>
        <taxon>Porifera</taxon>
        <taxon>Demospongiae</taxon>
        <taxon>Heteroscleromorpha</taxon>
        <taxon>Haplosclerida</taxon>
        <taxon>Niphatidae</taxon>
        <taxon>Amphimedon</taxon>
    </lineage>
</organism>
<protein>
    <submittedName>
        <fullName evidence="1">Uncharacterized protein</fullName>
    </submittedName>
</protein>
<evidence type="ECO:0000313" key="1">
    <source>
        <dbReference type="EnsemblMetazoa" id="Aqu2.1.00597_001"/>
    </source>
</evidence>
<accession>A0A1X7SEX1</accession>
<proteinExistence type="predicted"/>
<dbReference type="AlphaFoldDB" id="A0A1X7SEX1"/>
<sequence length="54" mass="6148">MRIKRTIRFLSNIPAICLEENEVVTECSIQTSEADETLDFDFVSANVCNKVIIK</sequence>
<dbReference type="InParanoid" id="A0A1X7SEX1"/>
<name>A0A1X7SEX1_AMPQE</name>
<dbReference type="Gene3D" id="3.70.10.10">
    <property type="match status" value="1"/>
</dbReference>
<dbReference type="InterPro" id="IPR003021">
    <property type="entry name" value="Rad1_Rec1_Rad17"/>
</dbReference>
<reference evidence="1" key="1">
    <citation type="submission" date="2017-05" db="UniProtKB">
        <authorList>
            <consortium name="EnsemblMetazoa"/>
        </authorList>
    </citation>
    <scope>IDENTIFICATION</scope>
</reference>
<dbReference type="GO" id="GO:0000077">
    <property type="term" value="P:DNA damage checkpoint signaling"/>
    <property type="evidence" value="ECO:0007669"/>
    <property type="project" value="InterPro"/>
</dbReference>
<dbReference type="Pfam" id="PF02144">
    <property type="entry name" value="Rad1"/>
    <property type="match status" value="1"/>
</dbReference>
<dbReference type="EnsemblMetazoa" id="Aqu2.1.00597_001">
    <property type="protein sequence ID" value="Aqu2.1.00597_001"/>
    <property type="gene ID" value="Aqu2.1.00597"/>
</dbReference>